<organism evidence="1 2">
    <name type="scientific">Halorubrum ezzemoulense</name>
    <name type="common">Halorubrum chaoviator</name>
    <dbReference type="NCBI Taxonomy" id="337243"/>
    <lineage>
        <taxon>Archaea</taxon>
        <taxon>Methanobacteriati</taxon>
        <taxon>Methanobacteriota</taxon>
        <taxon>Stenosarchaea group</taxon>
        <taxon>Halobacteria</taxon>
        <taxon>Halobacteriales</taxon>
        <taxon>Haloferacaceae</taxon>
        <taxon>Halorubrum</taxon>
    </lineage>
</organism>
<dbReference type="PANTHER" id="PTHR33639:SF2">
    <property type="entry name" value="DUF393 DOMAIN-CONTAINING PROTEIN"/>
    <property type="match status" value="1"/>
</dbReference>
<dbReference type="EMBL" id="FZNK01000002">
    <property type="protein sequence ID" value="SNR43159.1"/>
    <property type="molecule type" value="Genomic_DNA"/>
</dbReference>
<evidence type="ECO:0000313" key="1">
    <source>
        <dbReference type="EMBL" id="SNR43159.1"/>
    </source>
</evidence>
<protein>
    <submittedName>
        <fullName evidence="1">Predicted thiol-disulfide oxidoreductase YuxK, DCC family</fullName>
    </submittedName>
</protein>
<dbReference type="Proteomes" id="UP000198297">
    <property type="component" value="Unassembled WGS sequence"/>
</dbReference>
<reference evidence="2" key="1">
    <citation type="submission" date="2017-06" db="EMBL/GenBank/DDBJ databases">
        <authorList>
            <person name="Varghese N."/>
            <person name="Submissions S."/>
        </authorList>
    </citation>
    <scope>NUCLEOTIDE SEQUENCE [LARGE SCALE GENOMIC DNA]</scope>
    <source>
        <strain evidence="2">DSM 19316</strain>
    </source>
</reference>
<proteinExistence type="predicted"/>
<dbReference type="PANTHER" id="PTHR33639">
    <property type="entry name" value="THIOL-DISULFIDE OXIDOREDUCTASE DCC"/>
    <property type="match status" value="1"/>
</dbReference>
<evidence type="ECO:0000313" key="2">
    <source>
        <dbReference type="Proteomes" id="UP000198297"/>
    </source>
</evidence>
<dbReference type="GO" id="GO:0015035">
    <property type="term" value="F:protein-disulfide reductase activity"/>
    <property type="evidence" value="ECO:0007669"/>
    <property type="project" value="InterPro"/>
</dbReference>
<dbReference type="AlphaFoldDB" id="A0A238WBU4"/>
<accession>A0A238WBU4</accession>
<dbReference type="Pfam" id="PF04134">
    <property type="entry name" value="DCC1-like"/>
    <property type="match status" value="1"/>
</dbReference>
<name>A0A238WBU4_HALEZ</name>
<dbReference type="InterPro" id="IPR007263">
    <property type="entry name" value="DCC1-like"/>
</dbReference>
<sequence length="210" mass="23521">MMSDSNLLERPRDLYKFSVRGTDRVRLGARRGTRQPVSPFCARRNLPLRRHRNPGSGSTAILNCGGDIGSRVMDGDIPDDEAVILFDGVCNLCSGFVQFVVPRDAEGKYRFASLQSDVGQALLAEHDLASDDLDSVVLIEDGESYVKSSAIIEIASGLGGRYRLLSPFRYVPKSVRDRVYDFVADNRYRWFGKKDRCMMPTGDVESRFIE</sequence>
<gene>
    <name evidence="1" type="ORF">SAMN06266787_10262</name>
</gene>
<dbReference type="InterPro" id="IPR052927">
    <property type="entry name" value="DCC_oxidoreductase"/>
</dbReference>